<evidence type="ECO:0000256" key="1">
    <source>
        <dbReference type="ARBA" id="ARBA00000085"/>
    </source>
</evidence>
<keyword evidence="4" id="KW-0732">Signal</keyword>
<feature type="chain" id="PRO_5046901658" description="histidine kinase" evidence="4">
    <location>
        <begin position="26"/>
        <end position="556"/>
    </location>
</feature>
<dbReference type="Gene3D" id="3.40.190.10">
    <property type="entry name" value="Periplasmic binding protein-like II"/>
    <property type="match status" value="2"/>
</dbReference>
<keyword evidence="3" id="KW-1133">Transmembrane helix</keyword>
<reference evidence="6 7" key="1">
    <citation type="submission" date="2023-01" db="EMBL/GenBank/DDBJ databases">
        <title>Vibrio sp. KJ40-1 sp.nov, isolated from marine algae.</title>
        <authorList>
            <person name="Butt M."/>
            <person name="Kim J.M.J."/>
            <person name="Jeon C.O.C."/>
        </authorList>
    </citation>
    <scope>NUCLEOTIDE SEQUENCE [LARGE SCALE GENOMIC DNA]</scope>
    <source>
        <strain evidence="6 7">KJ40-1</strain>
    </source>
</reference>
<dbReference type="EMBL" id="JAQLOI010000003">
    <property type="protein sequence ID" value="MDB1125382.1"/>
    <property type="molecule type" value="Genomic_DNA"/>
</dbReference>
<dbReference type="InterPro" id="IPR003594">
    <property type="entry name" value="HATPase_dom"/>
</dbReference>
<dbReference type="InterPro" id="IPR005467">
    <property type="entry name" value="His_kinase_dom"/>
</dbReference>
<dbReference type="SMART" id="SM00387">
    <property type="entry name" value="HATPase_c"/>
    <property type="match status" value="1"/>
</dbReference>
<dbReference type="PROSITE" id="PS50109">
    <property type="entry name" value="HIS_KIN"/>
    <property type="match status" value="1"/>
</dbReference>
<dbReference type="Pfam" id="PF00497">
    <property type="entry name" value="SBP_bac_3"/>
    <property type="match status" value="1"/>
</dbReference>
<dbReference type="Gene3D" id="1.10.287.130">
    <property type="match status" value="1"/>
</dbReference>
<dbReference type="SUPFAM" id="SSF47384">
    <property type="entry name" value="Homodimeric domain of signal transducing histidine kinase"/>
    <property type="match status" value="1"/>
</dbReference>
<dbReference type="Pfam" id="PF02518">
    <property type="entry name" value="HATPase_c"/>
    <property type="match status" value="1"/>
</dbReference>
<dbReference type="Gene3D" id="3.30.565.10">
    <property type="entry name" value="Histidine kinase-like ATPase, C-terminal domain"/>
    <property type="match status" value="1"/>
</dbReference>
<protein>
    <recommendedName>
        <fullName evidence="2">histidine kinase</fullName>
        <ecNumber evidence="2">2.7.13.3</ecNumber>
    </recommendedName>
</protein>
<sequence length="556" mass="61771">MSKVKCSPSAWLFLCTMVFFANAFASDNIVVGGDHNYPPYEFINDKGDPDGYNTELTYAIADVMGLDVKVALSSWDEMKHELENGDIDLLQGISYSEERALLLDFSPPHSLIHQSVFARIGSPPISHLSELSEKYVIVQSGGIMAERIESSGVDVRLIYVDTHAAALRMLSSGKYDYAFVANLPGLYLGKELSLSNIEPVGKPLGSQRYGYAVLKGNAELLAKFNEGLAILKNTGKQQEIYNKWFGSYTDNGVNWQRISLFVVIASILFLSFFVAVIVWNRSLAKQVARRTKKLEQQQQQLVQADKMASLGILVSGVAHEINNPTSLLLLNLPVLKESFEDIEEILEEHYEVHGDFDIAGLSYSRIRKEIPLMLGEMLEGSNHIRRIVSDLRDFARQEPQVLSDNVDLNQVVAAAIRLTDRTIKSATDDFSVSYGELLPLFKGNSQRLQQVIINLIVNACQALDNAKQAIRIKTEYQAANRRIKITVIDEGCGIDAKHISRLTDPFFTTKRKDGGTGLGLSISSNIIEEHGGKLLFESELGKGTQIKLIIPITKDI</sequence>
<evidence type="ECO:0000256" key="2">
    <source>
        <dbReference type="ARBA" id="ARBA00012438"/>
    </source>
</evidence>
<comment type="catalytic activity">
    <reaction evidence="1">
        <text>ATP + protein L-histidine = ADP + protein N-phospho-L-histidine.</text>
        <dbReference type="EC" id="2.7.13.3"/>
    </reaction>
</comment>
<evidence type="ECO:0000313" key="6">
    <source>
        <dbReference type="EMBL" id="MDB1125382.1"/>
    </source>
</evidence>
<dbReference type="PRINTS" id="PR00344">
    <property type="entry name" value="BCTRLSENSOR"/>
</dbReference>
<dbReference type="RefSeq" id="WP_272139042.1">
    <property type="nucleotide sequence ID" value="NZ_JAQLOI010000003.1"/>
</dbReference>
<dbReference type="SMART" id="SM00062">
    <property type="entry name" value="PBPb"/>
    <property type="match status" value="1"/>
</dbReference>
<evidence type="ECO:0000256" key="3">
    <source>
        <dbReference type="SAM" id="Phobius"/>
    </source>
</evidence>
<dbReference type="InterPro" id="IPR001638">
    <property type="entry name" value="Solute-binding_3/MltF_N"/>
</dbReference>
<dbReference type="EC" id="2.7.13.3" evidence="2"/>
<dbReference type="PANTHER" id="PTHR43065">
    <property type="entry name" value="SENSOR HISTIDINE KINASE"/>
    <property type="match status" value="1"/>
</dbReference>
<dbReference type="PANTHER" id="PTHR43065:SF42">
    <property type="entry name" value="TWO-COMPONENT SENSOR PPRA"/>
    <property type="match status" value="1"/>
</dbReference>
<gene>
    <name evidence="6" type="ORF">PGX00_17690</name>
</gene>
<name>A0ABT4YUY4_9VIBR</name>
<proteinExistence type="predicted"/>
<dbReference type="CDD" id="cd13704">
    <property type="entry name" value="PBP2_HisK"/>
    <property type="match status" value="1"/>
</dbReference>
<dbReference type="InterPro" id="IPR036890">
    <property type="entry name" value="HATPase_C_sf"/>
</dbReference>
<evidence type="ECO:0000313" key="7">
    <source>
        <dbReference type="Proteomes" id="UP001210678"/>
    </source>
</evidence>
<comment type="caution">
    <text evidence="6">The sequence shown here is derived from an EMBL/GenBank/DDBJ whole genome shotgun (WGS) entry which is preliminary data.</text>
</comment>
<dbReference type="InterPro" id="IPR004358">
    <property type="entry name" value="Sig_transdc_His_kin-like_C"/>
</dbReference>
<evidence type="ECO:0000256" key="4">
    <source>
        <dbReference type="SAM" id="SignalP"/>
    </source>
</evidence>
<dbReference type="Proteomes" id="UP001210678">
    <property type="component" value="Unassembled WGS sequence"/>
</dbReference>
<keyword evidence="3" id="KW-0812">Transmembrane</keyword>
<feature type="transmembrane region" description="Helical" evidence="3">
    <location>
        <begin position="258"/>
        <end position="280"/>
    </location>
</feature>
<accession>A0ABT4YUY4</accession>
<feature type="signal peptide" evidence="4">
    <location>
        <begin position="1"/>
        <end position="25"/>
    </location>
</feature>
<dbReference type="SUPFAM" id="SSF53850">
    <property type="entry name" value="Periplasmic binding protein-like II"/>
    <property type="match status" value="1"/>
</dbReference>
<dbReference type="SUPFAM" id="SSF55874">
    <property type="entry name" value="ATPase domain of HSP90 chaperone/DNA topoisomerase II/histidine kinase"/>
    <property type="match status" value="1"/>
</dbReference>
<keyword evidence="3" id="KW-0472">Membrane</keyword>
<feature type="domain" description="Histidine kinase" evidence="5">
    <location>
        <begin position="316"/>
        <end position="554"/>
    </location>
</feature>
<evidence type="ECO:0000259" key="5">
    <source>
        <dbReference type="PROSITE" id="PS50109"/>
    </source>
</evidence>
<organism evidence="6 7">
    <name type="scientific">Vibrio algarum</name>
    <dbReference type="NCBI Taxonomy" id="3020714"/>
    <lineage>
        <taxon>Bacteria</taxon>
        <taxon>Pseudomonadati</taxon>
        <taxon>Pseudomonadota</taxon>
        <taxon>Gammaproteobacteria</taxon>
        <taxon>Vibrionales</taxon>
        <taxon>Vibrionaceae</taxon>
        <taxon>Vibrio</taxon>
    </lineage>
</organism>
<dbReference type="InterPro" id="IPR036097">
    <property type="entry name" value="HisK_dim/P_sf"/>
</dbReference>
<keyword evidence="7" id="KW-1185">Reference proteome</keyword>